<feature type="region of interest" description="Disordered" evidence="1">
    <location>
        <begin position="1"/>
        <end position="24"/>
    </location>
</feature>
<dbReference type="Proteomes" id="UP000288351">
    <property type="component" value="Unassembled WGS sequence"/>
</dbReference>
<sequence length="61" mass="6786">MTQAANRQPCGVATSPTFGPDRQTRECECCHAPIERAWNFIYSDGNPYTVYFANCGPTSPR</sequence>
<accession>A0A401R477</accession>
<name>A0A401R477_STRNR</name>
<protein>
    <submittedName>
        <fullName evidence="2">Uncharacterized protein</fullName>
    </submittedName>
</protein>
<evidence type="ECO:0000313" key="2">
    <source>
        <dbReference type="EMBL" id="GCB92452.1"/>
    </source>
</evidence>
<reference evidence="2 3" key="1">
    <citation type="journal article" date="2019" name="Microbiol. Resour. Announc.">
        <title>Draft Genome Sequence of the Most Traditional epsilon-Poly-l-Lysine Producer, Streptomyces albulus NBRC14147.</title>
        <authorList>
            <person name="Yamanaka K."/>
            <person name="Hamano Y."/>
        </authorList>
    </citation>
    <scope>NUCLEOTIDE SEQUENCE [LARGE SCALE GENOMIC DNA]</scope>
    <source>
        <strain evidence="2 3">NBRC 14147</strain>
    </source>
</reference>
<evidence type="ECO:0000256" key="1">
    <source>
        <dbReference type="SAM" id="MobiDB-lite"/>
    </source>
</evidence>
<gene>
    <name evidence="2" type="ORF">SALB_05218</name>
</gene>
<evidence type="ECO:0000313" key="3">
    <source>
        <dbReference type="Proteomes" id="UP000288351"/>
    </source>
</evidence>
<comment type="caution">
    <text evidence="2">The sequence shown here is derived from an EMBL/GenBank/DDBJ whole genome shotgun (WGS) entry which is preliminary data.</text>
</comment>
<organism evidence="2 3">
    <name type="scientific">Streptomyces noursei</name>
    <name type="common">Streptomyces albulus</name>
    <dbReference type="NCBI Taxonomy" id="1971"/>
    <lineage>
        <taxon>Bacteria</taxon>
        <taxon>Bacillati</taxon>
        <taxon>Actinomycetota</taxon>
        <taxon>Actinomycetes</taxon>
        <taxon>Kitasatosporales</taxon>
        <taxon>Streptomycetaceae</taxon>
        <taxon>Streptomyces</taxon>
    </lineage>
</organism>
<dbReference type="AlphaFoldDB" id="A0A401R477"/>
<dbReference type="EMBL" id="BHXC01000006">
    <property type="protein sequence ID" value="GCB92452.1"/>
    <property type="molecule type" value="Genomic_DNA"/>
</dbReference>
<proteinExistence type="predicted"/>